<evidence type="ECO:0000313" key="4">
    <source>
        <dbReference type="Proteomes" id="UP000317977"/>
    </source>
</evidence>
<proteinExistence type="predicted"/>
<dbReference type="OrthoDB" id="9795554at2"/>
<keyword evidence="4" id="KW-1185">Reference proteome</keyword>
<dbReference type="AlphaFoldDB" id="A0A5C6ETQ4"/>
<sequence>MLNPDLRTSQTRGLASVLAVVLSVFSCVAVSAADLHLHPLFTDHGVIQQNQQVPVWGTTKPRQTVAVEFAGQSVSAVSDEAGKWMAYLKPIAANAAGQDLRVHCGDESVTVADLLVGEVWLCSGQSNMAAPVRNSTDYATIQAEIAAKDSFSTLRLFRVPVKGSDEPLDRVNAQWSKVDEATASAFSAAAFYFGRALNRDRNVPVGLIQSANGGTNAYSWINSATYNSDPVAEVTRIHWDAIVRNGDKSLEKFETQKKAWAAKQRAAKIAKKPVQGQAPREPLHRDHVKRPSGHYNAMIAPLQPYAIAGAIWYQGEANSRPPFCSQYKDLMLALVEDWRADWYTASGLSTDQSRDDFPFYLVQLPNYANGHPEGWPIIREQMLCFWQEGKNTGMVTTIDVGDPKDIHPRNKMPVGQRLALFARGNEYGEEIVYSGPVFNSVKIDGNRATVSFDHIGSGLVSLDGKPLRHFQVAGNDLSFVDADAAIENNSVVVSSPQVASIKHVRYAWSNNPENPNLVNQEGLVASPFRSDDTQLAIE</sequence>
<dbReference type="PANTHER" id="PTHR22901:SF0">
    <property type="entry name" value="SIALATE O-ACETYLESTERASE"/>
    <property type="match status" value="1"/>
</dbReference>
<dbReference type="Gene3D" id="3.40.50.1110">
    <property type="entry name" value="SGNH hydrolase"/>
    <property type="match status" value="1"/>
</dbReference>
<dbReference type="InterPro" id="IPR005181">
    <property type="entry name" value="SASA"/>
</dbReference>
<evidence type="ECO:0000259" key="2">
    <source>
        <dbReference type="Pfam" id="PF03629"/>
    </source>
</evidence>
<organism evidence="3 4">
    <name type="scientific">Rubripirellula reticaptiva</name>
    <dbReference type="NCBI Taxonomy" id="2528013"/>
    <lineage>
        <taxon>Bacteria</taxon>
        <taxon>Pseudomonadati</taxon>
        <taxon>Planctomycetota</taxon>
        <taxon>Planctomycetia</taxon>
        <taxon>Pirellulales</taxon>
        <taxon>Pirellulaceae</taxon>
        <taxon>Rubripirellula</taxon>
    </lineage>
</organism>
<dbReference type="PROSITE" id="PS51257">
    <property type="entry name" value="PROKAR_LIPOPROTEIN"/>
    <property type="match status" value="1"/>
</dbReference>
<dbReference type="InterPro" id="IPR036514">
    <property type="entry name" value="SGNH_hydro_sf"/>
</dbReference>
<dbReference type="SUPFAM" id="SSF52266">
    <property type="entry name" value="SGNH hydrolase"/>
    <property type="match status" value="1"/>
</dbReference>
<evidence type="ECO:0000256" key="1">
    <source>
        <dbReference type="ARBA" id="ARBA00022801"/>
    </source>
</evidence>
<gene>
    <name evidence="3" type="ORF">Poly59_33590</name>
</gene>
<reference evidence="3 4" key="1">
    <citation type="submission" date="2019-02" db="EMBL/GenBank/DDBJ databases">
        <title>Deep-cultivation of Planctomycetes and their phenomic and genomic characterization uncovers novel biology.</title>
        <authorList>
            <person name="Wiegand S."/>
            <person name="Jogler M."/>
            <person name="Boedeker C."/>
            <person name="Pinto D."/>
            <person name="Vollmers J."/>
            <person name="Rivas-Marin E."/>
            <person name="Kohn T."/>
            <person name="Peeters S.H."/>
            <person name="Heuer A."/>
            <person name="Rast P."/>
            <person name="Oberbeckmann S."/>
            <person name="Bunk B."/>
            <person name="Jeske O."/>
            <person name="Meyerdierks A."/>
            <person name="Storesund J.E."/>
            <person name="Kallscheuer N."/>
            <person name="Luecker S."/>
            <person name="Lage O.M."/>
            <person name="Pohl T."/>
            <person name="Merkel B.J."/>
            <person name="Hornburger P."/>
            <person name="Mueller R.-W."/>
            <person name="Bruemmer F."/>
            <person name="Labrenz M."/>
            <person name="Spormann A.M."/>
            <person name="Op Den Camp H."/>
            <person name="Overmann J."/>
            <person name="Amann R."/>
            <person name="Jetten M.S.M."/>
            <person name="Mascher T."/>
            <person name="Medema M.H."/>
            <person name="Devos D.P."/>
            <person name="Kaster A.-K."/>
            <person name="Ovreas L."/>
            <person name="Rohde M."/>
            <person name="Galperin M.Y."/>
            <person name="Jogler C."/>
        </authorList>
    </citation>
    <scope>NUCLEOTIDE SEQUENCE [LARGE SCALE GENOMIC DNA]</scope>
    <source>
        <strain evidence="3 4">Poly59</strain>
    </source>
</reference>
<dbReference type="EMBL" id="SJPX01000003">
    <property type="protein sequence ID" value="TWU51764.1"/>
    <property type="molecule type" value="Genomic_DNA"/>
</dbReference>
<dbReference type="PANTHER" id="PTHR22901">
    <property type="entry name" value="SIALATE O-ACETYLESTERASE"/>
    <property type="match status" value="1"/>
</dbReference>
<keyword evidence="1" id="KW-0378">Hydrolase</keyword>
<comment type="caution">
    <text evidence="3">The sequence shown here is derived from an EMBL/GenBank/DDBJ whole genome shotgun (WGS) entry which is preliminary data.</text>
</comment>
<name>A0A5C6ETQ4_9BACT</name>
<accession>A0A5C6ETQ4</accession>
<evidence type="ECO:0000313" key="3">
    <source>
        <dbReference type="EMBL" id="TWU51764.1"/>
    </source>
</evidence>
<dbReference type="RefSeq" id="WP_146535049.1">
    <property type="nucleotide sequence ID" value="NZ_SJPX01000003.1"/>
</dbReference>
<dbReference type="GO" id="GO:0001681">
    <property type="term" value="F:sialate O-acetylesterase activity"/>
    <property type="evidence" value="ECO:0007669"/>
    <property type="project" value="InterPro"/>
</dbReference>
<dbReference type="InterPro" id="IPR039329">
    <property type="entry name" value="SIAE"/>
</dbReference>
<protein>
    <recommendedName>
        <fullName evidence="2">Sialate O-acetylesterase domain-containing protein</fullName>
    </recommendedName>
</protein>
<feature type="domain" description="Sialate O-acetylesterase" evidence="2">
    <location>
        <begin position="118"/>
        <end position="227"/>
    </location>
</feature>
<dbReference type="GO" id="GO:0005975">
    <property type="term" value="P:carbohydrate metabolic process"/>
    <property type="evidence" value="ECO:0007669"/>
    <property type="project" value="TreeGrafter"/>
</dbReference>
<dbReference type="Proteomes" id="UP000317977">
    <property type="component" value="Unassembled WGS sequence"/>
</dbReference>
<dbReference type="Pfam" id="PF03629">
    <property type="entry name" value="SASA"/>
    <property type="match status" value="1"/>
</dbReference>